<protein>
    <submittedName>
        <fullName evidence="1">Uncharacterized protein</fullName>
    </submittedName>
</protein>
<dbReference type="OrthoDB" id="3696942at2"/>
<dbReference type="AlphaFoldDB" id="A0A561TT92"/>
<dbReference type="Proteomes" id="UP000317940">
    <property type="component" value="Unassembled WGS sequence"/>
</dbReference>
<accession>A0A561TT92</accession>
<name>A0A561TT92_9ACTN</name>
<dbReference type="EMBL" id="VIWT01000003">
    <property type="protein sequence ID" value="TWF90336.1"/>
    <property type="molecule type" value="Genomic_DNA"/>
</dbReference>
<comment type="caution">
    <text evidence="1">The sequence shown here is derived from an EMBL/GenBank/DDBJ whole genome shotgun (WGS) entry which is preliminary data.</text>
</comment>
<dbReference type="InterPro" id="IPR029083">
    <property type="entry name" value="Imm32"/>
</dbReference>
<reference evidence="1 2" key="1">
    <citation type="submission" date="2019-06" db="EMBL/GenBank/DDBJ databases">
        <title>Sequencing the genomes of 1000 actinobacteria strains.</title>
        <authorList>
            <person name="Klenk H.-P."/>
        </authorList>
    </citation>
    <scope>NUCLEOTIDE SEQUENCE [LARGE SCALE GENOMIC DNA]</scope>
    <source>
        <strain evidence="1 2">DSM 44826</strain>
    </source>
</reference>
<dbReference type="Pfam" id="PF15566">
    <property type="entry name" value="Imm32"/>
    <property type="match status" value="1"/>
</dbReference>
<evidence type="ECO:0000313" key="2">
    <source>
        <dbReference type="Proteomes" id="UP000317940"/>
    </source>
</evidence>
<dbReference type="RefSeq" id="WP_145909546.1">
    <property type="nucleotide sequence ID" value="NZ_BAAAMZ010000001.1"/>
</dbReference>
<organism evidence="1 2">
    <name type="scientific">Kitasatospora viridis</name>
    <dbReference type="NCBI Taxonomy" id="281105"/>
    <lineage>
        <taxon>Bacteria</taxon>
        <taxon>Bacillati</taxon>
        <taxon>Actinomycetota</taxon>
        <taxon>Actinomycetes</taxon>
        <taxon>Kitasatosporales</taxon>
        <taxon>Streptomycetaceae</taxon>
        <taxon>Kitasatospora</taxon>
    </lineage>
</organism>
<proteinExistence type="predicted"/>
<keyword evidence="2" id="KW-1185">Reference proteome</keyword>
<evidence type="ECO:0000313" key="1">
    <source>
        <dbReference type="EMBL" id="TWF90336.1"/>
    </source>
</evidence>
<sequence length="128" mass="13104">MELVSDPTCGEVDLSASAEELSRLASAVASGDGLLSSTLPPGGNVLAGVEVRDTSGPGVLLHLDSERHVLVISGDPAGRAVLARNLRAMAAAENGGHLHIDYFPGHFYLAEGSLPLVVNSPHGGMPSR</sequence>
<gene>
    <name evidence="1" type="ORF">FHX73_13380</name>
</gene>